<feature type="region of interest" description="Disordered" evidence="1">
    <location>
        <begin position="62"/>
        <end position="84"/>
    </location>
</feature>
<evidence type="ECO:0000313" key="2">
    <source>
        <dbReference type="EMBL" id="KAJ1157496.1"/>
    </source>
</evidence>
<evidence type="ECO:0000313" key="3">
    <source>
        <dbReference type="Proteomes" id="UP001066276"/>
    </source>
</evidence>
<sequence>MLSQPIGGAGGAPAYHTTANPPVGDDSPEGPLTCFFMESLSQGLKMIRSDVVELEDRAAALEDQGTARDEEIEQPQQEVLRLKE</sequence>
<name>A0AAV7S0M9_PLEWA</name>
<accession>A0AAV7S0M9</accession>
<protein>
    <submittedName>
        <fullName evidence="2">Uncharacterized protein</fullName>
    </submittedName>
</protein>
<dbReference type="EMBL" id="JANPWB010000009">
    <property type="protein sequence ID" value="KAJ1157496.1"/>
    <property type="molecule type" value="Genomic_DNA"/>
</dbReference>
<feature type="region of interest" description="Disordered" evidence="1">
    <location>
        <begin position="1"/>
        <end position="30"/>
    </location>
</feature>
<dbReference type="AlphaFoldDB" id="A0AAV7S0M9"/>
<proteinExistence type="predicted"/>
<evidence type="ECO:0000256" key="1">
    <source>
        <dbReference type="SAM" id="MobiDB-lite"/>
    </source>
</evidence>
<gene>
    <name evidence="2" type="ORF">NDU88_010207</name>
</gene>
<comment type="caution">
    <text evidence="2">The sequence shown here is derived from an EMBL/GenBank/DDBJ whole genome shotgun (WGS) entry which is preliminary data.</text>
</comment>
<organism evidence="2 3">
    <name type="scientific">Pleurodeles waltl</name>
    <name type="common">Iberian ribbed newt</name>
    <dbReference type="NCBI Taxonomy" id="8319"/>
    <lineage>
        <taxon>Eukaryota</taxon>
        <taxon>Metazoa</taxon>
        <taxon>Chordata</taxon>
        <taxon>Craniata</taxon>
        <taxon>Vertebrata</taxon>
        <taxon>Euteleostomi</taxon>
        <taxon>Amphibia</taxon>
        <taxon>Batrachia</taxon>
        <taxon>Caudata</taxon>
        <taxon>Salamandroidea</taxon>
        <taxon>Salamandridae</taxon>
        <taxon>Pleurodelinae</taxon>
        <taxon>Pleurodeles</taxon>
    </lineage>
</organism>
<dbReference type="Proteomes" id="UP001066276">
    <property type="component" value="Chromosome 5"/>
</dbReference>
<keyword evidence="3" id="KW-1185">Reference proteome</keyword>
<reference evidence="2" key="1">
    <citation type="journal article" date="2022" name="bioRxiv">
        <title>Sequencing and chromosome-scale assembly of the giantPleurodeles waltlgenome.</title>
        <authorList>
            <person name="Brown T."/>
            <person name="Elewa A."/>
            <person name="Iarovenko S."/>
            <person name="Subramanian E."/>
            <person name="Araus A.J."/>
            <person name="Petzold A."/>
            <person name="Susuki M."/>
            <person name="Suzuki K.-i.T."/>
            <person name="Hayashi T."/>
            <person name="Toyoda A."/>
            <person name="Oliveira C."/>
            <person name="Osipova E."/>
            <person name="Leigh N.D."/>
            <person name="Simon A."/>
            <person name="Yun M.H."/>
        </authorList>
    </citation>
    <scope>NUCLEOTIDE SEQUENCE</scope>
    <source>
        <strain evidence="2">20211129_DDA</strain>
        <tissue evidence="2">Liver</tissue>
    </source>
</reference>